<comment type="caution">
    <text evidence="2">The sequence shown here is derived from an EMBL/GenBank/DDBJ whole genome shotgun (WGS) entry which is preliminary data.</text>
</comment>
<keyword evidence="1" id="KW-0472">Membrane</keyword>
<dbReference type="Proteomes" id="UP000267654">
    <property type="component" value="Unassembled WGS sequence"/>
</dbReference>
<gene>
    <name evidence="2" type="ORF">DRI96_01685</name>
</gene>
<accession>A0A662DJ04</accession>
<keyword evidence="1" id="KW-0812">Transmembrane</keyword>
<reference evidence="2 3" key="1">
    <citation type="submission" date="2018-06" db="EMBL/GenBank/DDBJ databases">
        <title>Extensive metabolic versatility and redundancy in microbially diverse, dynamic hydrothermal sediments.</title>
        <authorList>
            <person name="Dombrowski N."/>
            <person name="Teske A."/>
            <person name="Baker B.J."/>
        </authorList>
    </citation>
    <scope>NUCLEOTIDE SEQUENCE [LARGE SCALE GENOMIC DNA]</scope>
    <source>
        <strain evidence="2">B19_G9</strain>
    </source>
</reference>
<keyword evidence="1" id="KW-1133">Transmembrane helix</keyword>
<evidence type="ECO:0008006" key="4">
    <source>
        <dbReference type="Google" id="ProtNLM"/>
    </source>
</evidence>
<dbReference type="AlphaFoldDB" id="A0A662DJ04"/>
<evidence type="ECO:0000313" key="2">
    <source>
        <dbReference type="EMBL" id="RLE14273.1"/>
    </source>
</evidence>
<feature type="transmembrane region" description="Helical" evidence="1">
    <location>
        <begin position="35"/>
        <end position="51"/>
    </location>
</feature>
<sequence>MWKSIKINKGKILGGIAGFIVALILIIAWPVILMIFLVFLGILLGAIFDTINKAHKWLQDSLNHWNSNKKDQ</sequence>
<dbReference type="EMBL" id="QMQB01000045">
    <property type="protein sequence ID" value="RLE14273.1"/>
    <property type="molecule type" value="Genomic_DNA"/>
</dbReference>
<organism evidence="2 3">
    <name type="scientific">Aerophobetes bacterium</name>
    <dbReference type="NCBI Taxonomy" id="2030807"/>
    <lineage>
        <taxon>Bacteria</taxon>
        <taxon>Candidatus Aerophobota</taxon>
    </lineage>
</organism>
<proteinExistence type="predicted"/>
<evidence type="ECO:0000256" key="1">
    <source>
        <dbReference type="SAM" id="Phobius"/>
    </source>
</evidence>
<name>A0A662DJ04_UNCAE</name>
<protein>
    <recommendedName>
        <fullName evidence="4">DUF2273 domain-containing protein</fullName>
    </recommendedName>
</protein>
<evidence type="ECO:0000313" key="3">
    <source>
        <dbReference type="Proteomes" id="UP000267654"/>
    </source>
</evidence>